<dbReference type="EMBL" id="JBHPKH010000087">
    <property type="protein sequence ID" value="MFC1573165.1"/>
    <property type="molecule type" value="Genomic_DNA"/>
</dbReference>
<evidence type="ECO:0000313" key="3">
    <source>
        <dbReference type="Proteomes" id="UP001593833"/>
    </source>
</evidence>
<organism evidence="2 3">
    <name type="scientific">Eiseniibacteriota bacterium</name>
    <dbReference type="NCBI Taxonomy" id="2212470"/>
    <lineage>
        <taxon>Bacteria</taxon>
        <taxon>Candidatus Eiseniibacteriota</taxon>
    </lineage>
</organism>
<evidence type="ECO:0000313" key="2">
    <source>
        <dbReference type="EMBL" id="MFC1573165.1"/>
    </source>
</evidence>
<keyword evidence="3" id="KW-1185">Reference proteome</keyword>
<comment type="caution">
    <text evidence="2">The sequence shown here is derived from an EMBL/GenBank/DDBJ whole genome shotgun (WGS) entry which is preliminary data.</text>
</comment>
<evidence type="ECO:0000256" key="1">
    <source>
        <dbReference type="SAM" id="MobiDB-lite"/>
    </source>
</evidence>
<reference evidence="2 3" key="1">
    <citation type="submission" date="2024-09" db="EMBL/GenBank/DDBJ databases">
        <authorList>
            <person name="D'Angelo T."/>
        </authorList>
    </citation>
    <scope>NUCLEOTIDE SEQUENCE [LARGE SCALE GENOMIC DNA]</scope>
    <source>
        <strain evidence="2">SAG AM-320-E07</strain>
    </source>
</reference>
<feature type="region of interest" description="Disordered" evidence="1">
    <location>
        <begin position="28"/>
        <end position="65"/>
    </location>
</feature>
<proteinExistence type="predicted"/>
<dbReference type="Proteomes" id="UP001593833">
    <property type="component" value="Unassembled WGS sequence"/>
</dbReference>
<feature type="non-terminal residue" evidence="2">
    <location>
        <position position="1"/>
    </location>
</feature>
<protein>
    <submittedName>
        <fullName evidence="2">Uncharacterized protein</fullName>
    </submittedName>
</protein>
<sequence>VVSIRKQLVRDMTISFLVRVNSSPCPVRRKTSGIGVTFSRTGDAGSRGKPGVGHPDVVDESGTWV</sequence>
<gene>
    <name evidence="2" type="ORF">ACFL6M_06155</name>
</gene>
<name>A0ABV6YLF9_UNCEI</name>
<accession>A0ABV6YLF9</accession>